<dbReference type="Pfam" id="PF11216">
    <property type="entry name" value="DUF3012"/>
    <property type="match status" value="2"/>
</dbReference>
<evidence type="ECO:0000313" key="2">
    <source>
        <dbReference type="EMBL" id="MCX2973923.1"/>
    </source>
</evidence>
<sequence>MKRLILISSLLILTACSAEPGTEKWCETKKEQPKSEWTGADAATYTKNCLIDGLEVGSEGWCEDLSGKPKGEWTGDEASTYAKNCVM</sequence>
<gene>
    <name evidence="2" type="ORF">EYC87_10065</name>
</gene>
<dbReference type="EMBL" id="SHNP01000003">
    <property type="protein sequence ID" value="MCX2973923.1"/>
    <property type="molecule type" value="Genomic_DNA"/>
</dbReference>
<feature type="signal peptide" evidence="1">
    <location>
        <begin position="1"/>
        <end position="18"/>
    </location>
</feature>
<feature type="chain" id="PRO_5046625550" evidence="1">
    <location>
        <begin position="19"/>
        <end position="87"/>
    </location>
</feature>
<organism evidence="2 3">
    <name type="scientific">Candidatus Seongchinamella marina</name>
    <dbReference type="NCBI Taxonomy" id="2518990"/>
    <lineage>
        <taxon>Bacteria</taxon>
        <taxon>Pseudomonadati</taxon>
        <taxon>Pseudomonadota</taxon>
        <taxon>Gammaproteobacteria</taxon>
        <taxon>Cellvibrionales</taxon>
        <taxon>Halieaceae</taxon>
        <taxon>Seongchinamella</taxon>
    </lineage>
</organism>
<proteinExistence type="predicted"/>
<dbReference type="Proteomes" id="UP001143307">
    <property type="component" value="Unassembled WGS sequence"/>
</dbReference>
<reference evidence="2" key="1">
    <citation type="submission" date="2019-02" db="EMBL/GenBank/DDBJ databases">
        <authorList>
            <person name="Li S.-H."/>
        </authorList>
    </citation>
    <scope>NUCLEOTIDE SEQUENCE</scope>
    <source>
        <strain evidence="2">IMCC8485</strain>
    </source>
</reference>
<accession>A0ABT3SVB4</accession>
<keyword evidence="1" id="KW-0732">Signal</keyword>
<dbReference type="InterPro" id="IPR021379">
    <property type="entry name" value="DUF3012"/>
</dbReference>
<protein>
    <submittedName>
        <fullName evidence="2">DUF3012 domain-containing protein</fullName>
    </submittedName>
</protein>
<comment type="caution">
    <text evidence="2">The sequence shown here is derived from an EMBL/GenBank/DDBJ whole genome shotgun (WGS) entry which is preliminary data.</text>
</comment>
<name>A0ABT3SVB4_9GAMM</name>
<dbReference type="RefSeq" id="WP_279252750.1">
    <property type="nucleotide sequence ID" value="NZ_SHNP01000003.1"/>
</dbReference>
<evidence type="ECO:0000313" key="3">
    <source>
        <dbReference type="Proteomes" id="UP001143307"/>
    </source>
</evidence>
<evidence type="ECO:0000256" key="1">
    <source>
        <dbReference type="SAM" id="SignalP"/>
    </source>
</evidence>
<dbReference type="PROSITE" id="PS51257">
    <property type="entry name" value="PROKAR_LIPOPROTEIN"/>
    <property type="match status" value="1"/>
</dbReference>
<keyword evidence="3" id="KW-1185">Reference proteome</keyword>